<dbReference type="PANTHER" id="PTHR43065">
    <property type="entry name" value="SENSOR HISTIDINE KINASE"/>
    <property type="match status" value="1"/>
</dbReference>
<dbReference type="SMART" id="SM00388">
    <property type="entry name" value="HisKA"/>
    <property type="match status" value="1"/>
</dbReference>
<gene>
    <name evidence="5" type="ORF">J3U88_26550</name>
</gene>
<dbReference type="Proteomes" id="UP000664417">
    <property type="component" value="Unassembled WGS sequence"/>
</dbReference>
<evidence type="ECO:0000259" key="4">
    <source>
        <dbReference type="PROSITE" id="PS50109"/>
    </source>
</evidence>
<organism evidence="5 6">
    <name type="scientific">Acanthopleuribacter pedis</name>
    <dbReference type="NCBI Taxonomy" id="442870"/>
    <lineage>
        <taxon>Bacteria</taxon>
        <taxon>Pseudomonadati</taxon>
        <taxon>Acidobacteriota</taxon>
        <taxon>Holophagae</taxon>
        <taxon>Acanthopleuribacterales</taxon>
        <taxon>Acanthopleuribacteraceae</taxon>
        <taxon>Acanthopleuribacter</taxon>
    </lineage>
</organism>
<keyword evidence="3" id="KW-0597">Phosphoprotein</keyword>
<comment type="catalytic activity">
    <reaction evidence="1">
        <text>ATP + protein L-histidine = ADP + protein N-phospho-L-histidine.</text>
        <dbReference type="EC" id="2.7.13.3"/>
    </reaction>
</comment>
<dbReference type="GO" id="GO:0000155">
    <property type="term" value="F:phosphorelay sensor kinase activity"/>
    <property type="evidence" value="ECO:0007669"/>
    <property type="project" value="InterPro"/>
</dbReference>
<dbReference type="Gene3D" id="1.10.287.130">
    <property type="match status" value="1"/>
</dbReference>
<name>A0A8J7QGT1_9BACT</name>
<sequence length="468" mass="52565">MSAESFQGLDDWWLAIDAIIDGLSSLNQAGGPETYGEAIVSLFGEFSVFREVILGCRETLGDQLHIHGERSGERWHVRQQVWHEAADNEPGPLPFQAKAYKNYGSLKGVYQNQTSDGAQWYRFMHPNEVGQGSCTPGSWVLDLRCPFPLPLSKASTLLRLWQLALKQERDGGDTEDAATLLRQKNRDMRTEINRNREQLMRQEKLASIGTLTAGISHELKNPLNFVNNFSGICLELVEEMTDAIRENRERLPAEVLEDIDDILITLRNDVSIISKHGKRATSIIHSMLMLARNAPSKPVATDINALTEEYVSFAYHGLQAKHKAMSLTIHKKFDERLGYIVVVPQTLSRVILNLLNNACYAVLKKRQEVGGDFNPEIWVSTEDNGATVDIVVRDNGFGIPAELLENIFKPFFTTKPPGEGTGLGLAICRDIVLDHGGDIRVVSEPDRFTEFRIQLPKKLPRGRKKRSH</sequence>
<dbReference type="SUPFAM" id="SSF47384">
    <property type="entry name" value="Homodimeric domain of signal transducing histidine kinase"/>
    <property type="match status" value="1"/>
</dbReference>
<evidence type="ECO:0000313" key="6">
    <source>
        <dbReference type="Proteomes" id="UP000664417"/>
    </source>
</evidence>
<evidence type="ECO:0000256" key="3">
    <source>
        <dbReference type="ARBA" id="ARBA00022553"/>
    </source>
</evidence>
<protein>
    <recommendedName>
        <fullName evidence="2">histidine kinase</fullName>
        <ecNumber evidence="2">2.7.13.3</ecNumber>
    </recommendedName>
</protein>
<dbReference type="EC" id="2.7.13.3" evidence="2"/>
<dbReference type="AlphaFoldDB" id="A0A8J7QGT1"/>
<dbReference type="InterPro" id="IPR003661">
    <property type="entry name" value="HisK_dim/P_dom"/>
</dbReference>
<dbReference type="PANTHER" id="PTHR43065:SF42">
    <property type="entry name" value="TWO-COMPONENT SENSOR PPRA"/>
    <property type="match status" value="1"/>
</dbReference>
<dbReference type="PRINTS" id="PR00344">
    <property type="entry name" value="BCTRLSENSOR"/>
</dbReference>
<accession>A0A8J7QGT1</accession>
<dbReference type="RefSeq" id="WP_207862038.1">
    <property type="nucleotide sequence ID" value="NZ_JAFREP010000031.1"/>
</dbReference>
<reference evidence="5" key="1">
    <citation type="submission" date="2021-03" db="EMBL/GenBank/DDBJ databases">
        <authorList>
            <person name="Wang G."/>
        </authorList>
    </citation>
    <scope>NUCLEOTIDE SEQUENCE</scope>
    <source>
        <strain evidence="5">KCTC 12899</strain>
    </source>
</reference>
<dbReference type="SUPFAM" id="SSF55874">
    <property type="entry name" value="ATPase domain of HSP90 chaperone/DNA topoisomerase II/histidine kinase"/>
    <property type="match status" value="1"/>
</dbReference>
<dbReference type="PROSITE" id="PS50109">
    <property type="entry name" value="HIS_KIN"/>
    <property type="match status" value="1"/>
</dbReference>
<dbReference type="InterPro" id="IPR004358">
    <property type="entry name" value="Sig_transdc_His_kin-like_C"/>
</dbReference>
<evidence type="ECO:0000256" key="1">
    <source>
        <dbReference type="ARBA" id="ARBA00000085"/>
    </source>
</evidence>
<dbReference type="EMBL" id="JAFREP010000031">
    <property type="protein sequence ID" value="MBO1322065.1"/>
    <property type="molecule type" value="Genomic_DNA"/>
</dbReference>
<feature type="domain" description="Histidine kinase" evidence="4">
    <location>
        <begin position="214"/>
        <end position="459"/>
    </location>
</feature>
<evidence type="ECO:0000313" key="5">
    <source>
        <dbReference type="EMBL" id="MBO1322065.1"/>
    </source>
</evidence>
<dbReference type="SMART" id="SM00387">
    <property type="entry name" value="HATPase_c"/>
    <property type="match status" value="1"/>
</dbReference>
<comment type="caution">
    <text evidence="5">The sequence shown here is derived from an EMBL/GenBank/DDBJ whole genome shotgun (WGS) entry which is preliminary data.</text>
</comment>
<dbReference type="Gene3D" id="3.30.565.10">
    <property type="entry name" value="Histidine kinase-like ATPase, C-terminal domain"/>
    <property type="match status" value="1"/>
</dbReference>
<proteinExistence type="predicted"/>
<dbReference type="CDD" id="cd00082">
    <property type="entry name" value="HisKA"/>
    <property type="match status" value="1"/>
</dbReference>
<dbReference type="InterPro" id="IPR036097">
    <property type="entry name" value="HisK_dim/P_sf"/>
</dbReference>
<dbReference type="InterPro" id="IPR036890">
    <property type="entry name" value="HATPase_C_sf"/>
</dbReference>
<dbReference type="InterPro" id="IPR003594">
    <property type="entry name" value="HATPase_dom"/>
</dbReference>
<dbReference type="InterPro" id="IPR005467">
    <property type="entry name" value="His_kinase_dom"/>
</dbReference>
<keyword evidence="6" id="KW-1185">Reference proteome</keyword>
<evidence type="ECO:0000256" key="2">
    <source>
        <dbReference type="ARBA" id="ARBA00012438"/>
    </source>
</evidence>
<dbReference type="Pfam" id="PF02518">
    <property type="entry name" value="HATPase_c"/>
    <property type="match status" value="1"/>
</dbReference>